<sequence length="100" mass="11907">MVEMRQAAQKERQVAFLKAHEKEMTEYVKKQSRYVIIKDYDITDIKYDWESIRVVRSMAFSPKMLGIEVSIFNNSKELDGFEIYIIPDDTNRPSKIKNIR</sequence>
<comment type="caution">
    <text evidence="1">The sequence shown here is derived from an EMBL/GenBank/DDBJ whole genome shotgun (WGS) entry which is preliminary data.</text>
</comment>
<reference evidence="1 2" key="1">
    <citation type="journal article" date="2015" name="Genome Announc.">
        <title>Expanding the biotechnology potential of lactobacilli through comparative genomics of 213 strains and associated genera.</title>
        <authorList>
            <person name="Sun Z."/>
            <person name="Harris H.M."/>
            <person name="McCann A."/>
            <person name="Guo C."/>
            <person name="Argimon S."/>
            <person name="Zhang W."/>
            <person name="Yang X."/>
            <person name="Jeffery I.B."/>
            <person name="Cooney J.C."/>
            <person name="Kagawa T.F."/>
            <person name="Liu W."/>
            <person name="Song Y."/>
            <person name="Salvetti E."/>
            <person name="Wrobel A."/>
            <person name="Rasinkangas P."/>
            <person name="Parkhill J."/>
            <person name="Rea M.C."/>
            <person name="O'Sullivan O."/>
            <person name="Ritari J."/>
            <person name="Douillard F.P."/>
            <person name="Paul Ross R."/>
            <person name="Yang R."/>
            <person name="Briner A.E."/>
            <person name="Felis G.E."/>
            <person name="de Vos W.M."/>
            <person name="Barrangou R."/>
            <person name="Klaenhammer T.R."/>
            <person name="Caufield P.W."/>
            <person name="Cui Y."/>
            <person name="Zhang H."/>
            <person name="O'Toole P.W."/>
        </authorList>
    </citation>
    <scope>NUCLEOTIDE SEQUENCE [LARGE SCALE GENOMIC DNA]</scope>
    <source>
        <strain evidence="1 2">DSM 20452</strain>
    </source>
</reference>
<dbReference type="EMBL" id="AYYN01000002">
    <property type="protein sequence ID" value="KRM78107.1"/>
    <property type="molecule type" value="Genomic_DNA"/>
</dbReference>
<dbReference type="Proteomes" id="UP000051612">
    <property type="component" value="Unassembled WGS sequence"/>
</dbReference>
<gene>
    <name evidence="1" type="ORF">FC48_GL001619</name>
</gene>
<dbReference type="AlphaFoldDB" id="A0A0R2BPP6"/>
<name>A0A0R2BPP6_9LACO</name>
<accession>A0A0R2BPP6</accession>
<organism evidence="1 2">
    <name type="scientific">Ligilactobacillus murinus DSM 20452 = NBRC 14221</name>
    <dbReference type="NCBI Taxonomy" id="1423772"/>
    <lineage>
        <taxon>Bacteria</taxon>
        <taxon>Bacillati</taxon>
        <taxon>Bacillota</taxon>
        <taxon>Bacilli</taxon>
        <taxon>Lactobacillales</taxon>
        <taxon>Lactobacillaceae</taxon>
        <taxon>Ligilactobacillus</taxon>
    </lineage>
</organism>
<protein>
    <submittedName>
        <fullName evidence="1">Uncharacterized protein</fullName>
    </submittedName>
</protein>
<evidence type="ECO:0000313" key="2">
    <source>
        <dbReference type="Proteomes" id="UP000051612"/>
    </source>
</evidence>
<dbReference type="PATRIC" id="fig|1423772.3.peg.1723"/>
<evidence type="ECO:0000313" key="1">
    <source>
        <dbReference type="EMBL" id="KRM78107.1"/>
    </source>
</evidence>
<proteinExistence type="predicted"/>